<comment type="caution">
    <text evidence="2">The sequence shown here is derived from an EMBL/GenBank/DDBJ whole genome shotgun (WGS) entry which is preliminary data.</text>
</comment>
<dbReference type="Proteomes" id="UP000676336">
    <property type="component" value="Unassembled WGS sequence"/>
</dbReference>
<accession>A0A8S3JGB3</accession>
<evidence type="ECO:0000313" key="3">
    <source>
        <dbReference type="Proteomes" id="UP000676336"/>
    </source>
</evidence>
<gene>
    <name evidence="2" type="ORF">SMN809_LOCUS81214</name>
</gene>
<keyword evidence="1" id="KW-0472">Membrane</keyword>
<feature type="transmembrane region" description="Helical" evidence="1">
    <location>
        <begin position="52"/>
        <end position="74"/>
    </location>
</feature>
<organism evidence="2 3">
    <name type="scientific">Rotaria magnacalcarata</name>
    <dbReference type="NCBI Taxonomy" id="392030"/>
    <lineage>
        <taxon>Eukaryota</taxon>
        <taxon>Metazoa</taxon>
        <taxon>Spiralia</taxon>
        <taxon>Gnathifera</taxon>
        <taxon>Rotifera</taxon>
        <taxon>Eurotatoria</taxon>
        <taxon>Bdelloidea</taxon>
        <taxon>Philodinida</taxon>
        <taxon>Philodinidae</taxon>
        <taxon>Rotaria</taxon>
    </lineage>
</organism>
<dbReference type="AlphaFoldDB" id="A0A8S3JGB3"/>
<evidence type="ECO:0000256" key="1">
    <source>
        <dbReference type="SAM" id="Phobius"/>
    </source>
</evidence>
<evidence type="ECO:0000313" key="2">
    <source>
        <dbReference type="EMBL" id="CAF5218987.1"/>
    </source>
</evidence>
<feature type="non-terminal residue" evidence="2">
    <location>
        <position position="1"/>
    </location>
</feature>
<name>A0A8S3JGB3_9BILA</name>
<dbReference type="EMBL" id="CAJOBI010347605">
    <property type="protein sequence ID" value="CAF5218987.1"/>
    <property type="molecule type" value="Genomic_DNA"/>
</dbReference>
<sequence>YITANISDVAENYSVILKNNLIGSDKHDKLNITILCSISRIVPVNQTSKATIGFIIIIILFFIIVAILVALIVYRKRVQVVVPNSLIDQVDTFRKNRNACFVQINDSSIDNAAKILEKEYRK</sequence>
<keyword evidence="1" id="KW-1133">Transmembrane helix</keyword>
<keyword evidence="1" id="KW-0812">Transmembrane</keyword>
<reference evidence="2" key="1">
    <citation type="submission" date="2021-02" db="EMBL/GenBank/DDBJ databases">
        <authorList>
            <person name="Nowell W R."/>
        </authorList>
    </citation>
    <scope>NUCLEOTIDE SEQUENCE</scope>
</reference>
<protein>
    <submittedName>
        <fullName evidence="2">Uncharacterized protein</fullName>
    </submittedName>
</protein>
<proteinExistence type="predicted"/>